<dbReference type="EMBL" id="JBHTCC010000002">
    <property type="protein sequence ID" value="MFC7298687.1"/>
    <property type="molecule type" value="Genomic_DNA"/>
</dbReference>
<accession>A0ABW2J5R3</accession>
<keyword evidence="1" id="KW-0472">Membrane</keyword>
<gene>
    <name evidence="2" type="ORF">ACFQO0_09590</name>
</gene>
<evidence type="ECO:0000256" key="1">
    <source>
        <dbReference type="SAM" id="Phobius"/>
    </source>
</evidence>
<evidence type="ECO:0000313" key="3">
    <source>
        <dbReference type="Proteomes" id="UP001596379"/>
    </source>
</evidence>
<dbReference type="RefSeq" id="WP_012078798.1">
    <property type="nucleotide sequence ID" value="NZ_JBHTCC010000002.1"/>
</dbReference>
<keyword evidence="1" id="KW-0812">Transmembrane</keyword>
<reference evidence="3" key="1">
    <citation type="journal article" date="2019" name="Int. J. Syst. Evol. Microbiol.">
        <title>The Global Catalogue of Microorganisms (GCM) 10K type strain sequencing project: providing services to taxonomists for standard genome sequencing and annotation.</title>
        <authorList>
            <consortium name="The Broad Institute Genomics Platform"/>
            <consortium name="The Broad Institute Genome Sequencing Center for Infectious Disease"/>
            <person name="Wu L."/>
            <person name="Ma J."/>
        </authorList>
    </citation>
    <scope>NUCLEOTIDE SEQUENCE [LARGE SCALE GENOMIC DNA]</scope>
    <source>
        <strain evidence="3">CCUG 36956</strain>
    </source>
</reference>
<organism evidence="2 3">
    <name type="scientific">Herminiimonas aquatilis</name>
    <dbReference type="NCBI Taxonomy" id="345342"/>
    <lineage>
        <taxon>Bacteria</taxon>
        <taxon>Pseudomonadati</taxon>
        <taxon>Pseudomonadota</taxon>
        <taxon>Betaproteobacteria</taxon>
        <taxon>Burkholderiales</taxon>
        <taxon>Oxalobacteraceae</taxon>
        <taxon>Herminiimonas</taxon>
    </lineage>
</organism>
<sequence>MEQWITNLFFFTSIYLEVTFCLLLYWLAQTKHVTQPLKRIGLCLFACGLMLVSPRFLVTLSWASFAYLCAMQPQYHGMDIGMAWTVMMGMWVNQLISVFCAVALCINFVFFKKDKVC</sequence>
<dbReference type="Proteomes" id="UP001596379">
    <property type="component" value="Unassembled WGS sequence"/>
</dbReference>
<feature type="transmembrane region" description="Helical" evidence="1">
    <location>
        <begin position="88"/>
        <end position="111"/>
    </location>
</feature>
<keyword evidence="3" id="KW-1185">Reference proteome</keyword>
<keyword evidence="1" id="KW-1133">Transmembrane helix</keyword>
<name>A0ABW2J5R3_9BURK</name>
<feature type="transmembrane region" description="Helical" evidence="1">
    <location>
        <begin position="6"/>
        <end position="28"/>
    </location>
</feature>
<feature type="transmembrane region" description="Helical" evidence="1">
    <location>
        <begin position="40"/>
        <end position="68"/>
    </location>
</feature>
<comment type="caution">
    <text evidence="2">The sequence shown here is derived from an EMBL/GenBank/DDBJ whole genome shotgun (WGS) entry which is preliminary data.</text>
</comment>
<protein>
    <submittedName>
        <fullName evidence="2">Uncharacterized protein</fullName>
    </submittedName>
</protein>
<proteinExistence type="predicted"/>
<evidence type="ECO:0000313" key="2">
    <source>
        <dbReference type="EMBL" id="MFC7298687.1"/>
    </source>
</evidence>